<dbReference type="InterPro" id="IPR052413">
    <property type="entry name" value="SUR7_domain"/>
</dbReference>
<comment type="caution">
    <text evidence="3">The sequence shown here is derived from an EMBL/GenBank/DDBJ whole genome shotgun (WGS) entry which is preliminary data.</text>
</comment>
<dbReference type="GO" id="GO:0005886">
    <property type="term" value="C:plasma membrane"/>
    <property type="evidence" value="ECO:0007669"/>
    <property type="project" value="InterPro"/>
</dbReference>
<feature type="transmembrane region" description="Helical" evidence="2">
    <location>
        <begin position="157"/>
        <end position="180"/>
    </location>
</feature>
<proteinExistence type="predicted"/>
<feature type="transmembrane region" description="Helical" evidence="2">
    <location>
        <begin position="192"/>
        <end position="216"/>
    </location>
</feature>
<feature type="region of interest" description="Disordered" evidence="1">
    <location>
        <begin position="343"/>
        <end position="364"/>
    </location>
</feature>
<organism evidence="3 4">
    <name type="scientific">Cytospora leucostoma</name>
    <dbReference type="NCBI Taxonomy" id="1230097"/>
    <lineage>
        <taxon>Eukaryota</taxon>
        <taxon>Fungi</taxon>
        <taxon>Dikarya</taxon>
        <taxon>Ascomycota</taxon>
        <taxon>Pezizomycotina</taxon>
        <taxon>Sordariomycetes</taxon>
        <taxon>Sordariomycetidae</taxon>
        <taxon>Diaporthales</taxon>
        <taxon>Cytosporaceae</taxon>
        <taxon>Cytospora</taxon>
    </lineage>
</organism>
<feature type="transmembrane region" description="Helical" evidence="2">
    <location>
        <begin position="236"/>
        <end position="261"/>
    </location>
</feature>
<keyword evidence="4" id="KW-1185">Reference proteome</keyword>
<sequence>MGIGRVFCVALPFALTVASLVALLVAGLAGVTDKSLYIFKVNTTNLSISPSSIESALNSRNLYDRSDVSDAAAAAAGTNITGADLGLSDGYYVNIWNYCQTVSTGGKQCKKAQVNWAKNATKSFEDEVTSVSSAMGENITLPTTIKDAMTTFSTVTYWTEIVFLIAYVSLAASLFVGIFANCSRAFSCCTSIISSFASLAVCAAAALATVTAAVVIGALDGTAKKYGVTGTINTRFLATVWISAAFAIAAGFFWLFTICCCKPDHSRSRGKAGGLGRNRNVDAEKPVMAGGRYVPLTEGHTAYGGSGAYPGNGAYAGQGDYGVNGDYSAPGAYGGNGFSQGVTNGNARTGRNPEAAYEPYTHRR</sequence>
<dbReference type="Pfam" id="PF06687">
    <property type="entry name" value="SUR7"/>
    <property type="match status" value="1"/>
</dbReference>
<dbReference type="AlphaFoldDB" id="A0A423XDW5"/>
<dbReference type="EMBL" id="LKEB01000015">
    <property type="protein sequence ID" value="ROW14226.1"/>
    <property type="molecule type" value="Genomic_DNA"/>
</dbReference>
<dbReference type="GO" id="GO:0051285">
    <property type="term" value="C:cell cortex of cell tip"/>
    <property type="evidence" value="ECO:0007669"/>
    <property type="project" value="TreeGrafter"/>
</dbReference>
<keyword evidence="2" id="KW-0472">Membrane</keyword>
<protein>
    <recommendedName>
        <fullName evidence="5">SUR7 protein</fullName>
    </recommendedName>
</protein>
<dbReference type="PANTHER" id="PTHR28019:SF3">
    <property type="entry name" value="INTEGRAL MEMBRANE PROTEIN (AFU_ORTHOLOGUE AFUA_6G07470)"/>
    <property type="match status" value="1"/>
</dbReference>
<dbReference type="GO" id="GO:0031505">
    <property type="term" value="P:fungal-type cell wall organization"/>
    <property type="evidence" value="ECO:0007669"/>
    <property type="project" value="TreeGrafter"/>
</dbReference>
<keyword evidence="2" id="KW-1133">Transmembrane helix</keyword>
<evidence type="ECO:0000313" key="4">
    <source>
        <dbReference type="Proteomes" id="UP000285146"/>
    </source>
</evidence>
<name>A0A423XDW5_9PEZI</name>
<evidence type="ECO:0000256" key="1">
    <source>
        <dbReference type="SAM" id="MobiDB-lite"/>
    </source>
</evidence>
<gene>
    <name evidence="3" type="ORF">VPNG_04220</name>
</gene>
<dbReference type="InterPro" id="IPR009571">
    <property type="entry name" value="SUR7/Rim9-like_fungi"/>
</dbReference>
<keyword evidence="2" id="KW-0812">Transmembrane</keyword>
<evidence type="ECO:0000313" key="3">
    <source>
        <dbReference type="EMBL" id="ROW14226.1"/>
    </source>
</evidence>
<reference evidence="3 4" key="1">
    <citation type="submission" date="2015-09" db="EMBL/GenBank/DDBJ databases">
        <title>Host preference determinants of Valsa canker pathogens revealed by comparative genomics.</title>
        <authorList>
            <person name="Yin Z."/>
            <person name="Huang L."/>
        </authorList>
    </citation>
    <scope>NUCLEOTIDE SEQUENCE [LARGE SCALE GENOMIC DNA]</scope>
    <source>
        <strain evidence="3 4">SXYLt</strain>
    </source>
</reference>
<dbReference type="OrthoDB" id="4480814at2759"/>
<accession>A0A423XDW5</accession>
<dbReference type="PANTHER" id="PTHR28019">
    <property type="entry name" value="CELL MEMBRANE PROTEIN YLR413W-RELATED"/>
    <property type="match status" value="1"/>
</dbReference>
<dbReference type="Proteomes" id="UP000285146">
    <property type="component" value="Unassembled WGS sequence"/>
</dbReference>
<dbReference type="InParanoid" id="A0A423XDW5"/>
<evidence type="ECO:0008006" key="5">
    <source>
        <dbReference type="Google" id="ProtNLM"/>
    </source>
</evidence>
<evidence type="ECO:0000256" key="2">
    <source>
        <dbReference type="SAM" id="Phobius"/>
    </source>
</evidence>